<accession>A0A1B7YXQ8</accession>
<keyword evidence="1" id="KW-1133">Transmembrane helix</keyword>
<feature type="transmembrane region" description="Helical" evidence="1">
    <location>
        <begin position="56"/>
        <end position="81"/>
    </location>
</feature>
<dbReference type="KEGG" id="mart:BTR34_05705"/>
<dbReference type="EMBL" id="LZFP01000052">
    <property type="protein sequence ID" value="OBR35272.1"/>
    <property type="molecule type" value="Genomic_DNA"/>
</dbReference>
<dbReference type="InterPro" id="IPR009325">
    <property type="entry name" value="DUF983"/>
</dbReference>
<feature type="transmembrane region" description="Helical" evidence="1">
    <location>
        <begin position="87"/>
        <end position="106"/>
    </location>
</feature>
<reference evidence="3" key="1">
    <citation type="submission" date="2016-06" db="EMBL/GenBank/DDBJ databases">
        <authorList>
            <person name="Zhan P."/>
        </authorList>
    </citation>
    <scope>NUCLEOTIDE SEQUENCE [LARGE SCALE GENOMIC DNA]</scope>
    <source>
        <strain evidence="3">T28</strain>
    </source>
</reference>
<gene>
    <name evidence="2" type="ORF">A9200_11935</name>
</gene>
<proteinExistence type="predicted"/>
<name>A0A1B7YXQ8_9FLAO</name>
<evidence type="ECO:0000256" key="1">
    <source>
        <dbReference type="SAM" id="Phobius"/>
    </source>
</evidence>
<dbReference type="Pfam" id="PF06170">
    <property type="entry name" value="DUF983"/>
    <property type="match status" value="1"/>
</dbReference>
<keyword evidence="3" id="KW-1185">Reference proteome</keyword>
<keyword evidence="1" id="KW-0812">Transmembrane</keyword>
<dbReference type="OrthoDB" id="9790326at2"/>
<dbReference type="STRING" id="1836467.BTR34_05705"/>
<dbReference type="RefSeq" id="WP_068487316.1">
    <property type="nucleotide sequence ID" value="NZ_CP018760.1"/>
</dbReference>
<dbReference type="Proteomes" id="UP000092164">
    <property type="component" value="Unassembled WGS sequence"/>
</dbReference>
<comment type="caution">
    <text evidence="2">The sequence shown here is derived from an EMBL/GenBank/DDBJ whole genome shotgun (WGS) entry which is preliminary data.</text>
</comment>
<keyword evidence="1" id="KW-0472">Membrane</keyword>
<evidence type="ECO:0000313" key="3">
    <source>
        <dbReference type="Proteomes" id="UP000092164"/>
    </source>
</evidence>
<protein>
    <submittedName>
        <fullName evidence="2">DUF983 domain-containing protein</fullName>
    </submittedName>
</protein>
<organism evidence="2 3">
    <name type="scientific">Maribacter hydrothermalis</name>
    <dbReference type="NCBI Taxonomy" id="1836467"/>
    <lineage>
        <taxon>Bacteria</taxon>
        <taxon>Pseudomonadati</taxon>
        <taxon>Bacteroidota</taxon>
        <taxon>Flavobacteriia</taxon>
        <taxon>Flavobacteriales</taxon>
        <taxon>Flavobacteriaceae</taxon>
        <taxon>Maribacter</taxon>
    </lineage>
</organism>
<evidence type="ECO:0000313" key="2">
    <source>
        <dbReference type="EMBL" id="OBR35272.1"/>
    </source>
</evidence>
<sequence>MLKKGNKLYSILTGSCPRCHQESMYLDKNPYHMGKIFKMHERCSHCDLKYKIEPSFFYGAMYVSYGVGIAFAVAAFVIARLFIGSTLFQSFIAIVCTMIGFMPIIMRLSRNIWINFFVKYDSKAVLKKS</sequence>
<dbReference type="AlphaFoldDB" id="A0A1B7YXQ8"/>